<dbReference type="Gene3D" id="3.90.550.10">
    <property type="entry name" value="Spore Coat Polysaccharide Biosynthesis Protein SpsA, Chain A"/>
    <property type="match status" value="1"/>
</dbReference>
<dbReference type="Proteomes" id="UP001141992">
    <property type="component" value="Unassembled WGS sequence"/>
</dbReference>
<name>A0A9X3R2H9_ALCXX</name>
<proteinExistence type="predicted"/>
<evidence type="ECO:0000313" key="2">
    <source>
        <dbReference type="EMBL" id="MCZ8400083.1"/>
    </source>
</evidence>
<evidence type="ECO:0000259" key="1">
    <source>
        <dbReference type="Pfam" id="PF00535"/>
    </source>
</evidence>
<dbReference type="EMBL" id="JAPZVI010000001">
    <property type="protein sequence ID" value="MCZ8400083.1"/>
    <property type="molecule type" value="Genomic_DNA"/>
</dbReference>
<dbReference type="InterPro" id="IPR001173">
    <property type="entry name" value="Glyco_trans_2-like"/>
</dbReference>
<feature type="domain" description="Glycosyltransferase 2-like" evidence="1">
    <location>
        <begin position="5"/>
        <end position="125"/>
    </location>
</feature>
<dbReference type="InterPro" id="IPR050834">
    <property type="entry name" value="Glycosyltransf_2"/>
</dbReference>
<evidence type="ECO:0000313" key="3">
    <source>
        <dbReference type="Proteomes" id="UP001141992"/>
    </source>
</evidence>
<dbReference type="InterPro" id="IPR029044">
    <property type="entry name" value="Nucleotide-diphossugar_trans"/>
</dbReference>
<dbReference type="EC" id="2.4.-.-" evidence="2"/>
<protein>
    <submittedName>
        <fullName evidence="2">Glycosyltransferase</fullName>
        <ecNumber evidence="2">2.4.-.-</ecNumber>
    </submittedName>
</protein>
<dbReference type="RefSeq" id="WP_054437370.1">
    <property type="nucleotide sequence ID" value="NZ_CYTI01000002.1"/>
</dbReference>
<accession>A0A9X3R2H9</accession>
<dbReference type="AlphaFoldDB" id="A0A9X3R2H9"/>
<organism evidence="2 3">
    <name type="scientific">Alcaligenes xylosoxydans xylosoxydans</name>
    <name type="common">Achromobacter xylosoxidans</name>
    <dbReference type="NCBI Taxonomy" id="85698"/>
    <lineage>
        <taxon>Bacteria</taxon>
        <taxon>Pseudomonadati</taxon>
        <taxon>Pseudomonadota</taxon>
        <taxon>Betaproteobacteria</taxon>
        <taxon>Burkholderiales</taxon>
        <taxon>Alcaligenaceae</taxon>
        <taxon>Achromobacter</taxon>
    </lineage>
</organism>
<keyword evidence="2" id="KW-0328">Glycosyltransferase</keyword>
<keyword evidence="2" id="KW-0808">Transferase</keyword>
<gene>
    <name evidence="2" type="ORF">O9570_01435</name>
</gene>
<reference evidence="2" key="1">
    <citation type="submission" date="2022-12" db="EMBL/GenBank/DDBJ databases">
        <authorList>
            <person name="Voronina O.L."/>
            <person name="Kunda M.S."/>
            <person name="Ryzhova N."/>
            <person name="Aksenova E.I."/>
        </authorList>
    </citation>
    <scope>NUCLEOTIDE SEQUENCE</scope>
    <source>
        <strain evidence="2">SCCH136:Ach223948</strain>
    </source>
</reference>
<dbReference type="PANTHER" id="PTHR43685:SF2">
    <property type="entry name" value="GLYCOSYLTRANSFERASE 2-LIKE DOMAIN-CONTAINING PROTEIN"/>
    <property type="match status" value="1"/>
</dbReference>
<comment type="caution">
    <text evidence="2">The sequence shown here is derived from an EMBL/GenBank/DDBJ whole genome shotgun (WGS) entry which is preliminary data.</text>
</comment>
<dbReference type="PANTHER" id="PTHR43685">
    <property type="entry name" value="GLYCOSYLTRANSFERASE"/>
    <property type="match status" value="1"/>
</dbReference>
<dbReference type="GO" id="GO:0016757">
    <property type="term" value="F:glycosyltransferase activity"/>
    <property type="evidence" value="ECO:0007669"/>
    <property type="project" value="UniProtKB-KW"/>
</dbReference>
<sequence>MALVSVLLPTFARNKSGMLCKAIESVLSQDMADLELFVLDDGSTDGTSDTVHQIAKSDARVKHIRFDVNIGLPALTTAYGFRESSGQYIAWQFDDCEWRPDHLSSLLALSNANPEAGIVYGQVLVHTPTGEHVFGLPFDRDALQQSNFIPNCSTLIRRTVYETVGWIDPNVLLKRTNDYDLWVRASKQFDFAFLPQVVAVEKGQSLPDSLGNSVSMDGQLAQRYAAADRNERLLISNMENWQPTKPEPWMAGEDLVAFAKIAIQHFVRIGHPEKVVEAAHSILPDVFGPKPKEITIANLARVYQWHSQAIRADDQNHLLVQHNYIQEQRAYIDRQAELIATLQAAHVVQPAHVEVQVERSALRRLFGKIAGG</sequence>
<dbReference type="SUPFAM" id="SSF53448">
    <property type="entry name" value="Nucleotide-diphospho-sugar transferases"/>
    <property type="match status" value="1"/>
</dbReference>
<dbReference type="Pfam" id="PF00535">
    <property type="entry name" value="Glycos_transf_2"/>
    <property type="match status" value="1"/>
</dbReference>